<feature type="region of interest" description="Disordered" evidence="1">
    <location>
        <begin position="62"/>
        <end position="81"/>
    </location>
</feature>
<sequence length="81" mass="8474">MAASGATGGGVTCVLIKAAAAPLMSDMMSFQANAGSHKEPGEPLKGSSRRIETWLRGREELKLRAEGKKTGSANPAYRPTN</sequence>
<evidence type="ECO:0000313" key="3">
    <source>
        <dbReference type="Proteomes" id="UP000314294"/>
    </source>
</evidence>
<comment type="caution">
    <text evidence="2">The sequence shown here is derived from an EMBL/GenBank/DDBJ whole genome shotgun (WGS) entry which is preliminary data.</text>
</comment>
<organism evidence="2 3">
    <name type="scientific">Liparis tanakae</name>
    <name type="common">Tanaka's snailfish</name>
    <dbReference type="NCBI Taxonomy" id="230148"/>
    <lineage>
        <taxon>Eukaryota</taxon>
        <taxon>Metazoa</taxon>
        <taxon>Chordata</taxon>
        <taxon>Craniata</taxon>
        <taxon>Vertebrata</taxon>
        <taxon>Euteleostomi</taxon>
        <taxon>Actinopterygii</taxon>
        <taxon>Neopterygii</taxon>
        <taxon>Teleostei</taxon>
        <taxon>Neoteleostei</taxon>
        <taxon>Acanthomorphata</taxon>
        <taxon>Eupercaria</taxon>
        <taxon>Perciformes</taxon>
        <taxon>Cottioidei</taxon>
        <taxon>Cottales</taxon>
        <taxon>Liparidae</taxon>
        <taxon>Liparis</taxon>
    </lineage>
</organism>
<dbReference type="AlphaFoldDB" id="A0A4Z2EM42"/>
<accession>A0A4Z2EM42</accession>
<reference evidence="2 3" key="1">
    <citation type="submission" date="2019-03" db="EMBL/GenBank/DDBJ databases">
        <title>First draft genome of Liparis tanakae, snailfish: a comprehensive survey of snailfish specific genes.</title>
        <authorList>
            <person name="Kim W."/>
            <person name="Song I."/>
            <person name="Jeong J.-H."/>
            <person name="Kim D."/>
            <person name="Kim S."/>
            <person name="Ryu S."/>
            <person name="Song J.Y."/>
            <person name="Lee S.K."/>
        </authorList>
    </citation>
    <scope>NUCLEOTIDE SEQUENCE [LARGE SCALE GENOMIC DNA]</scope>
    <source>
        <tissue evidence="2">Muscle</tissue>
    </source>
</reference>
<proteinExistence type="predicted"/>
<evidence type="ECO:0000313" key="2">
    <source>
        <dbReference type="EMBL" id="TNN29422.1"/>
    </source>
</evidence>
<dbReference type="EMBL" id="SRLO01005674">
    <property type="protein sequence ID" value="TNN29422.1"/>
    <property type="molecule type" value="Genomic_DNA"/>
</dbReference>
<feature type="region of interest" description="Disordered" evidence="1">
    <location>
        <begin position="32"/>
        <end position="51"/>
    </location>
</feature>
<gene>
    <name evidence="2" type="ORF">EYF80_060429</name>
</gene>
<name>A0A4Z2EM42_9TELE</name>
<dbReference type="Proteomes" id="UP000314294">
    <property type="component" value="Unassembled WGS sequence"/>
</dbReference>
<protein>
    <submittedName>
        <fullName evidence="2">Uncharacterized protein</fullName>
    </submittedName>
</protein>
<evidence type="ECO:0000256" key="1">
    <source>
        <dbReference type="SAM" id="MobiDB-lite"/>
    </source>
</evidence>
<keyword evidence="3" id="KW-1185">Reference proteome</keyword>